<accession>A0A0S3F4G8</accession>
<dbReference type="STRING" id="1332080.ATN00_09810"/>
<protein>
    <recommendedName>
        <fullName evidence="3">PKD domain-containing protein</fullName>
    </recommendedName>
</protein>
<dbReference type="Gene3D" id="2.60.40.10">
    <property type="entry name" value="Immunoglobulins"/>
    <property type="match status" value="1"/>
</dbReference>
<evidence type="ECO:0008006" key="3">
    <source>
        <dbReference type="Google" id="ProtNLM"/>
    </source>
</evidence>
<reference evidence="1 2" key="1">
    <citation type="submission" date="2015-11" db="EMBL/GenBank/DDBJ databases">
        <title>A Two-component Flavoprotein Monooxygenase System MeaXY Responsible for para-Hydroxylation of 2-Methyl-6-ethylaniline and 2,6-Diethylaniline in Sphingobium baderi DE-13.</title>
        <authorList>
            <person name="Cheng M."/>
            <person name="Meng Q."/>
            <person name="Yang Y."/>
            <person name="Chu C."/>
            <person name="Yan X."/>
            <person name="He J."/>
            <person name="Li S."/>
        </authorList>
    </citation>
    <scope>NUCLEOTIDE SEQUENCE [LARGE SCALE GENOMIC DNA]</scope>
    <source>
        <strain evidence="1 2">DE-13</strain>
    </source>
</reference>
<dbReference type="Proteomes" id="UP000056968">
    <property type="component" value="Chromosome"/>
</dbReference>
<organism evidence="1 2">
    <name type="scientific">Sphingobium baderi</name>
    <dbReference type="NCBI Taxonomy" id="1332080"/>
    <lineage>
        <taxon>Bacteria</taxon>
        <taxon>Pseudomonadati</taxon>
        <taxon>Pseudomonadota</taxon>
        <taxon>Alphaproteobacteria</taxon>
        <taxon>Sphingomonadales</taxon>
        <taxon>Sphingomonadaceae</taxon>
        <taxon>Sphingobium</taxon>
    </lineage>
</organism>
<dbReference type="AlphaFoldDB" id="A0A0S3F4G8"/>
<dbReference type="InterPro" id="IPR013783">
    <property type="entry name" value="Ig-like_fold"/>
</dbReference>
<dbReference type="KEGG" id="sbd:ATN00_09810"/>
<sequence>MELDGYKVTDPFFGRPFIDADEQRGEGTPYRYIHGGFEGTDTRFTYCFPSTEHYRGRLFQPLEGANAGHENVNAGPLGPITGGLEMTFRLGGYCVESNMGHIGDVEDPKAGPDPTIYGFRAAAESARFSKYVARQIYGEAPHHAYVYGGSGGARRSPLCLAYGEGTWDAALPYMGDAMDGEHGDMRRLRTGTPNFSSMFNVQRVLGAKLLDVIDAMQPGGSGNPFAGLDTHQAEELATLYRLGYPRGDEFMIMQPMGQAWLWASMAERLEAEDPYFKSFWTEPGHVGHDQPDLVRKDIINLKTRIKRPLFARQLAEEAEFRAPEYARIVALASVFAGMENMWDVPMAVELEQDPGGYPQGAGIKFLSGKATGRQLYYMSGVRTVWLGAGAGEAQNLRFKGVQAGDEVQLDNRAFLAYCYYYRHHIMNHVEWDALRIGGKPIYKQYRQPEASPFMGVLHTGRFEGKMMWVHHTHDASLWPVQGVGMKNNVEREYGAVEARKKFRLRWTENAEHVPPHMAASAPGRANTTWLIDYQPVIEQCLLDLVDWVENDIEPIDSNFSLVDGQITLPPTARERGGIQPVVSVTADGGVRADVRVGESVALIVKAEVPEGTGKIIGVKWDFDGTGSYPREEVVDGTRTALMLSTSHSFDRPGTYFVTALVESHREGEVNAKFRRVSNVASARVVVS</sequence>
<gene>
    <name evidence="1" type="ORF">ATN00_09810</name>
</gene>
<dbReference type="SUPFAM" id="SSF49299">
    <property type="entry name" value="PKD domain"/>
    <property type="match status" value="1"/>
</dbReference>
<dbReference type="CDD" id="cd00146">
    <property type="entry name" value="PKD"/>
    <property type="match status" value="1"/>
</dbReference>
<dbReference type="InterPro" id="IPR035986">
    <property type="entry name" value="PKD_dom_sf"/>
</dbReference>
<dbReference type="EMBL" id="CP013264">
    <property type="protein sequence ID" value="ALR22519.1"/>
    <property type="molecule type" value="Genomic_DNA"/>
</dbReference>
<evidence type="ECO:0000313" key="2">
    <source>
        <dbReference type="Proteomes" id="UP000056968"/>
    </source>
</evidence>
<name>A0A0S3F4G8_9SPHN</name>
<evidence type="ECO:0000313" key="1">
    <source>
        <dbReference type="EMBL" id="ALR22519.1"/>
    </source>
</evidence>
<proteinExistence type="predicted"/>
<keyword evidence="2" id="KW-1185">Reference proteome</keyword>